<proteinExistence type="inferred from homology"/>
<accession>A0A1I4R588</accession>
<dbReference type="Pfam" id="PF08327">
    <property type="entry name" value="AHSA1"/>
    <property type="match status" value="1"/>
</dbReference>
<comment type="similarity">
    <text evidence="1">Belongs to the AHA1 family.</text>
</comment>
<dbReference type="GO" id="GO:0003700">
    <property type="term" value="F:DNA-binding transcription factor activity"/>
    <property type="evidence" value="ECO:0007669"/>
    <property type="project" value="InterPro"/>
</dbReference>
<dbReference type="Proteomes" id="UP000233491">
    <property type="component" value="Unassembled WGS sequence"/>
</dbReference>
<sequence length="261" mass="28734">MADVFDALASAHRRQLLDALRERDGQTLGELEGCLPLSRFAVMKHLGVLEDAGLVVTRKVGREKFHYLNPVPIQEVSDRWISRYASPFARGLADLKGGFQQGIFKMNTAVVAPKHVYELFIDAAPEAVWAVLTDDAKTPLWQHFNMASRTEWRVGGKIEFLLGGHSMIVGELLELTPPKRLSHSFAARWADDVAGDPPSRVTWDLEPAGDGATKLTLVHDDFGGDTTTSRMVTAGWVEAISRLKTLVETGRTFSMPGRPGA</sequence>
<dbReference type="SMART" id="SM00418">
    <property type="entry name" value="HTH_ARSR"/>
    <property type="match status" value="1"/>
</dbReference>
<dbReference type="SUPFAM" id="SSF46785">
    <property type="entry name" value="Winged helix' DNA-binding domain"/>
    <property type="match status" value="1"/>
</dbReference>
<name>A0A1I4R588_9HYPH</name>
<comment type="caution">
    <text evidence="3">The sequence shown here is derived from an EMBL/GenBank/DDBJ whole genome shotgun (WGS) entry which is preliminary data.</text>
</comment>
<reference evidence="3 4" key="1">
    <citation type="submission" date="2017-12" db="EMBL/GenBank/DDBJ databases">
        <title>Anaerobic carbon monoxide metabolism by Pleomorphomonas carboxyditropha sp. nov., a new mesophilic hydrogenogenic carboxidotroph.</title>
        <authorList>
            <person name="Esquivel-Elizondo S."/>
            <person name="Krajmalnik-Brown R."/>
        </authorList>
    </citation>
    <scope>NUCLEOTIDE SEQUENCE [LARGE SCALE GENOMIC DNA]</scope>
    <source>
        <strain evidence="3 4">R5-392</strain>
    </source>
</reference>
<evidence type="ECO:0000259" key="2">
    <source>
        <dbReference type="PROSITE" id="PS50987"/>
    </source>
</evidence>
<dbReference type="InterPro" id="IPR001845">
    <property type="entry name" value="HTH_ArsR_DNA-bd_dom"/>
</dbReference>
<dbReference type="PANTHER" id="PTHR38600">
    <property type="entry name" value="TRANSCRIPTIONAL REGULATORY PROTEIN"/>
    <property type="match status" value="1"/>
</dbReference>
<dbReference type="InterPro" id="IPR036388">
    <property type="entry name" value="WH-like_DNA-bd_sf"/>
</dbReference>
<dbReference type="CDD" id="cd00090">
    <property type="entry name" value="HTH_ARSR"/>
    <property type="match status" value="1"/>
</dbReference>
<organism evidence="3 4">
    <name type="scientific">Pleomorphomonas diazotrophica</name>
    <dbReference type="NCBI Taxonomy" id="1166257"/>
    <lineage>
        <taxon>Bacteria</taxon>
        <taxon>Pseudomonadati</taxon>
        <taxon>Pseudomonadota</taxon>
        <taxon>Alphaproteobacteria</taxon>
        <taxon>Hyphomicrobiales</taxon>
        <taxon>Pleomorphomonadaceae</taxon>
        <taxon>Pleomorphomonas</taxon>
    </lineage>
</organism>
<gene>
    <name evidence="3" type="ORF">CXZ10_02130</name>
</gene>
<dbReference type="InterPro" id="IPR013538">
    <property type="entry name" value="ASHA1/2-like_C"/>
</dbReference>
<dbReference type="AlphaFoldDB" id="A0A1I4R588"/>
<feature type="domain" description="HTH arsR-type" evidence="2">
    <location>
        <begin position="1"/>
        <end position="88"/>
    </location>
</feature>
<dbReference type="CDD" id="cd08893">
    <property type="entry name" value="SRPBCC_CalC_Aha1-like_GntR-HTH"/>
    <property type="match status" value="1"/>
</dbReference>
<protein>
    <submittedName>
        <fullName evidence="3">GntR family transcriptional regulator</fullName>
    </submittedName>
</protein>
<dbReference type="PANTHER" id="PTHR38600:SF1">
    <property type="entry name" value="TRANSCRIPTIONAL REGULATORY PROTEIN"/>
    <property type="match status" value="1"/>
</dbReference>
<dbReference type="RefSeq" id="WP_101287305.1">
    <property type="nucleotide sequence ID" value="NZ_FOUQ01000001.1"/>
</dbReference>
<dbReference type="OrthoDB" id="9815653at2"/>
<dbReference type="InterPro" id="IPR011991">
    <property type="entry name" value="ArsR-like_HTH"/>
</dbReference>
<dbReference type="SUPFAM" id="SSF55961">
    <property type="entry name" value="Bet v1-like"/>
    <property type="match status" value="1"/>
</dbReference>
<dbReference type="Gene3D" id="3.30.530.20">
    <property type="match status" value="1"/>
</dbReference>
<dbReference type="PROSITE" id="PS50987">
    <property type="entry name" value="HTH_ARSR_2"/>
    <property type="match status" value="1"/>
</dbReference>
<keyword evidence="4" id="KW-1185">Reference proteome</keyword>
<evidence type="ECO:0000313" key="4">
    <source>
        <dbReference type="Proteomes" id="UP000233491"/>
    </source>
</evidence>
<dbReference type="Gene3D" id="1.10.10.10">
    <property type="entry name" value="Winged helix-like DNA-binding domain superfamily/Winged helix DNA-binding domain"/>
    <property type="match status" value="1"/>
</dbReference>
<dbReference type="InterPro" id="IPR036390">
    <property type="entry name" value="WH_DNA-bd_sf"/>
</dbReference>
<evidence type="ECO:0000313" key="3">
    <source>
        <dbReference type="EMBL" id="PKR90209.1"/>
    </source>
</evidence>
<dbReference type="EMBL" id="PJNW01000002">
    <property type="protein sequence ID" value="PKR90209.1"/>
    <property type="molecule type" value="Genomic_DNA"/>
</dbReference>
<dbReference type="InterPro" id="IPR023393">
    <property type="entry name" value="START-like_dom_sf"/>
</dbReference>
<dbReference type="PRINTS" id="PR00778">
    <property type="entry name" value="HTHARSR"/>
</dbReference>
<dbReference type="Pfam" id="PF12840">
    <property type="entry name" value="HTH_20"/>
    <property type="match status" value="1"/>
</dbReference>
<evidence type="ECO:0000256" key="1">
    <source>
        <dbReference type="ARBA" id="ARBA00006817"/>
    </source>
</evidence>